<keyword evidence="3" id="KW-1185">Reference proteome</keyword>
<dbReference type="EMBL" id="KZ302130">
    <property type="protein sequence ID" value="PFH47153.1"/>
    <property type="molecule type" value="Genomic_DNA"/>
</dbReference>
<dbReference type="GO" id="GO:0016020">
    <property type="term" value="C:membrane"/>
    <property type="evidence" value="ECO:0007669"/>
    <property type="project" value="TreeGrafter"/>
</dbReference>
<dbReference type="Gene3D" id="3.40.50.1820">
    <property type="entry name" value="alpha/beta hydrolase"/>
    <property type="match status" value="1"/>
</dbReference>
<dbReference type="OrthoDB" id="94039at2759"/>
<name>A0A2A9NHL7_9AGAR</name>
<protein>
    <recommendedName>
        <fullName evidence="1">AB hydrolase-1 domain-containing protein</fullName>
    </recommendedName>
</protein>
<dbReference type="InterPro" id="IPR029058">
    <property type="entry name" value="AB_hydrolase_fold"/>
</dbReference>
<gene>
    <name evidence="2" type="ORF">AMATHDRAFT_7027</name>
</gene>
<evidence type="ECO:0000259" key="1">
    <source>
        <dbReference type="Pfam" id="PF12697"/>
    </source>
</evidence>
<sequence length="264" mass="29498">MDNARDILNFFTFFVPSKASSSVLPLHLPRVPAAESEQRQLHGLPGRTIVAIGHSYGGCTSTLAALTNPKLLSSLILVDPVLVKPLRPTDSRRHTDGLTLGALSRREVWNSKEEALNLFKKSPFFSAWHPEVLKLYVECGLYDTTDSQTGRPITRLKMPGLQEAVVFVEIHTENEVYHRVRDLDVNITLRWVMPGKAGAGEFGPPGSTQQRVWLRPTNASNIRIPNAGHLIAQEAPQELANDISGFLQVKYPFVRKDRMEKSRL</sequence>
<dbReference type="SUPFAM" id="SSF53474">
    <property type="entry name" value="alpha/beta-Hydrolases"/>
    <property type="match status" value="1"/>
</dbReference>
<feature type="domain" description="AB hydrolase-1" evidence="1">
    <location>
        <begin position="36"/>
        <end position="240"/>
    </location>
</feature>
<dbReference type="PANTHER" id="PTHR43798">
    <property type="entry name" value="MONOACYLGLYCEROL LIPASE"/>
    <property type="match status" value="1"/>
</dbReference>
<dbReference type="Pfam" id="PF12697">
    <property type="entry name" value="Abhydrolase_6"/>
    <property type="match status" value="1"/>
</dbReference>
<reference evidence="2 3" key="1">
    <citation type="submission" date="2014-02" db="EMBL/GenBank/DDBJ databases">
        <title>Transposable element dynamics among asymbiotic and ectomycorrhizal Amanita fungi.</title>
        <authorList>
            <consortium name="DOE Joint Genome Institute"/>
            <person name="Hess J."/>
            <person name="Skrede I."/>
            <person name="Wolfe B."/>
            <person name="LaButti K."/>
            <person name="Ohm R.A."/>
            <person name="Grigoriev I.V."/>
            <person name="Pringle A."/>
        </authorList>
    </citation>
    <scope>NUCLEOTIDE SEQUENCE [LARGE SCALE GENOMIC DNA]</scope>
    <source>
        <strain evidence="2 3">SKay4041</strain>
    </source>
</reference>
<evidence type="ECO:0000313" key="3">
    <source>
        <dbReference type="Proteomes" id="UP000242287"/>
    </source>
</evidence>
<proteinExistence type="predicted"/>
<dbReference type="Proteomes" id="UP000242287">
    <property type="component" value="Unassembled WGS sequence"/>
</dbReference>
<dbReference type="PANTHER" id="PTHR43798:SF33">
    <property type="entry name" value="HYDROLASE, PUTATIVE (AFU_ORTHOLOGUE AFUA_2G14860)-RELATED"/>
    <property type="match status" value="1"/>
</dbReference>
<dbReference type="AlphaFoldDB" id="A0A2A9NHL7"/>
<organism evidence="2 3">
    <name type="scientific">Amanita thiersii Skay4041</name>
    <dbReference type="NCBI Taxonomy" id="703135"/>
    <lineage>
        <taxon>Eukaryota</taxon>
        <taxon>Fungi</taxon>
        <taxon>Dikarya</taxon>
        <taxon>Basidiomycota</taxon>
        <taxon>Agaricomycotina</taxon>
        <taxon>Agaricomycetes</taxon>
        <taxon>Agaricomycetidae</taxon>
        <taxon>Agaricales</taxon>
        <taxon>Pluteineae</taxon>
        <taxon>Amanitaceae</taxon>
        <taxon>Amanita</taxon>
    </lineage>
</organism>
<dbReference type="InterPro" id="IPR000073">
    <property type="entry name" value="AB_hydrolase_1"/>
</dbReference>
<dbReference type="InterPro" id="IPR050266">
    <property type="entry name" value="AB_hydrolase_sf"/>
</dbReference>
<dbReference type="STRING" id="703135.A0A2A9NHL7"/>
<evidence type="ECO:0000313" key="2">
    <source>
        <dbReference type="EMBL" id="PFH47153.1"/>
    </source>
</evidence>
<accession>A0A2A9NHL7</accession>